<sequence>MFPVNAPRIKMPNAGEKIHKTDDNEENFGKLQMFGENVRKEYEKLYTDMWNSLSESHLEPFADILLEREGIVLKDREQTMESIRKQLQNSMVYALNFFWEDSGVNEALTSLEMLKEKFKSYEGNKWSIDVETPLKRTMPIRMRFKEYQLRYLQAQLKFQEDQLDQILQENTDFRKQIQNVKEQRIFLMESLVEHRKKFQAALPEISRLRNLVLEDRLEN</sequence>
<protein>
    <submittedName>
        <fullName evidence="2">Uncharacterized protein</fullName>
    </submittedName>
</protein>
<proteinExistence type="predicted"/>
<dbReference type="EnsemblMetazoa" id="SCAU000982-RA">
    <property type="protein sequence ID" value="SCAU000982-PA"/>
    <property type="gene ID" value="SCAU000982"/>
</dbReference>
<dbReference type="STRING" id="35570.A0A1I8NPT1"/>
<accession>A0A1I8NPT1</accession>
<evidence type="ECO:0000256" key="1">
    <source>
        <dbReference type="SAM" id="Coils"/>
    </source>
</evidence>
<reference evidence="2" key="1">
    <citation type="submission" date="2020-05" db="UniProtKB">
        <authorList>
            <consortium name="EnsemblMetazoa"/>
        </authorList>
    </citation>
    <scope>IDENTIFICATION</scope>
    <source>
        <strain evidence="2">USDA</strain>
    </source>
</reference>
<name>A0A1I8NPT1_STOCA</name>
<evidence type="ECO:0000313" key="3">
    <source>
        <dbReference type="Proteomes" id="UP000095300"/>
    </source>
</evidence>
<dbReference type="KEGG" id="scac:106090732"/>
<evidence type="ECO:0000313" key="2">
    <source>
        <dbReference type="EnsemblMetazoa" id="SCAU000982-PA"/>
    </source>
</evidence>
<organism evidence="2 3">
    <name type="scientific">Stomoxys calcitrans</name>
    <name type="common">Stable fly</name>
    <name type="synonym">Conops calcitrans</name>
    <dbReference type="NCBI Taxonomy" id="35570"/>
    <lineage>
        <taxon>Eukaryota</taxon>
        <taxon>Metazoa</taxon>
        <taxon>Ecdysozoa</taxon>
        <taxon>Arthropoda</taxon>
        <taxon>Hexapoda</taxon>
        <taxon>Insecta</taxon>
        <taxon>Pterygota</taxon>
        <taxon>Neoptera</taxon>
        <taxon>Endopterygota</taxon>
        <taxon>Diptera</taxon>
        <taxon>Brachycera</taxon>
        <taxon>Muscomorpha</taxon>
        <taxon>Muscoidea</taxon>
        <taxon>Muscidae</taxon>
        <taxon>Stomoxys</taxon>
    </lineage>
</organism>
<gene>
    <name evidence="2" type="primary">106090732</name>
</gene>
<dbReference type="VEuPathDB" id="VectorBase:SCAU000982"/>
<dbReference type="Proteomes" id="UP000095300">
    <property type="component" value="Unassembled WGS sequence"/>
</dbReference>
<dbReference type="AlphaFoldDB" id="A0A1I8NPT1"/>
<keyword evidence="3" id="KW-1185">Reference proteome</keyword>
<dbReference type="OrthoDB" id="7925836at2759"/>
<keyword evidence="1" id="KW-0175">Coiled coil</keyword>
<feature type="coiled-coil region" evidence="1">
    <location>
        <begin position="149"/>
        <end position="183"/>
    </location>
</feature>